<dbReference type="GeneID" id="105369008"/>
<feature type="domain" description="Cyclin-like" evidence="7">
    <location>
        <begin position="466"/>
        <end position="553"/>
    </location>
</feature>
<sequence>MAAALKKNQSRRRLAAFTFLSNISLDGSHRDTRLVLLPRNGILNSQLCEVQTELSKQNRSNIKTPWDDILDGSCDETIDQCERQNDSPQPITNQIPDHSFSSDSETTVTPARAGASILSEQEHNCPQLLSSYHSSFRERAGTAGSEYSLVERRVGSLHYKRRITHQTSTLSEDIKNQYNSSNESIGSLRSKSISQSAKAKVKTLNNVQSGCMNNGIIPEIAKELRFMKKPINGHKLTEDRVILVSSKKVPFLVFSSLPYSKGQRTSWSELRKDAGRRKNTITSRPLSAINDNLDPFGLLGIERAQDGQQISYGKLLVPSRQFQKERKMHLSDSETVELMHAATNSNHHVVSRTKTITWNMDHTKWCLSYDMTTNRMQHVADSPPVVLATDSKAHEWDDQIQYNPNLLDDPELIAGKHRTLLTFTSYMTSVIDYVRPSDLKKELNDKFQEKFPHVQLTLSKLRSLKREMRKIAKMESGVDLLTVAMAYVYFEKLILRNVVTKQTRKLCAGACLLLAAKLNDVKGQVLKSLIERTENVLRLNRKDLLTSEFAVLVALEFGLHLPTWEIFPHYQRLIYES</sequence>
<dbReference type="FunFam" id="1.10.472.10:FF:000020">
    <property type="entry name" value="CDK5 and ABL1 enzyme substrate 1"/>
    <property type="match status" value="1"/>
</dbReference>
<dbReference type="InterPro" id="IPR006671">
    <property type="entry name" value="Cyclin_N"/>
</dbReference>
<dbReference type="PIRSF" id="PIRSF025798">
    <property type="entry name" value="Cables"/>
    <property type="match status" value="1"/>
</dbReference>
<accession>A0AAJ6YY99</accession>
<name>A0AAJ6YY99_9HYME</name>
<dbReference type="SMART" id="SM00385">
    <property type="entry name" value="CYCLIN"/>
    <property type="match status" value="1"/>
</dbReference>
<dbReference type="GO" id="GO:0051301">
    <property type="term" value="P:cell division"/>
    <property type="evidence" value="ECO:0007669"/>
    <property type="project" value="UniProtKB-KW"/>
</dbReference>
<dbReference type="AlphaFoldDB" id="A0AAJ6YY99"/>
<dbReference type="CDD" id="cd20556">
    <property type="entry name" value="CYCLIN_CABLES"/>
    <property type="match status" value="1"/>
</dbReference>
<dbReference type="Proteomes" id="UP000695007">
    <property type="component" value="Unplaced"/>
</dbReference>
<dbReference type="Gene3D" id="1.10.472.10">
    <property type="entry name" value="Cyclin-like"/>
    <property type="match status" value="1"/>
</dbReference>
<dbReference type="InterPro" id="IPR036915">
    <property type="entry name" value="Cyclin-like_sf"/>
</dbReference>
<evidence type="ECO:0000256" key="4">
    <source>
        <dbReference type="ARBA" id="ARBA00023306"/>
    </source>
</evidence>
<evidence type="ECO:0000256" key="5">
    <source>
        <dbReference type="RuleBase" id="RU000383"/>
    </source>
</evidence>
<dbReference type="PANTHER" id="PTHR22896">
    <property type="entry name" value="CDK5 AND ABL1 ENZYME SUBSTRATE 1"/>
    <property type="match status" value="1"/>
</dbReference>
<feature type="region of interest" description="Disordered" evidence="6">
    <location>
        <begin position="84"/>
        <end position="106"/>
    </location>
</feature>
<dbReference type="Pfam" id="PF00134">
    <property type="entry name" value="Cyclin_N"/>
    <property type="match status" value="1"/>
</dbReference>
<dbReference type="GO" id="GO:0051726">
    <property type="term" value="P:regulation of cell cycle"/>
    <property type="evidence" value="ECO:0007669"/>
    <property type="project" value="InterPro"/>
</dbReference>
<dbReference type="InterPro" id="IPR013763">
    <property type="entry name" value="Cyclin-like_dom"/>
</dbReference>
<evidence type="ECO:0000256" key="1">
    <source>
        <dbReference type="ARBA" id="ARBA00008742"/>
    </source>
</evidence>
<keyword evidence="5" id="KW-0195">Cyclin</keyword>
<evidence type="ECO:0000256" key="6">
    <source>
        <dbReference type="SAM" id="MobiDB-lite"/>
    </source>
</evidence>
<keyword evidence="3" id="KW-0132">Cell division</keyword>
<dbReference type="KEGG" id="csol:105369008"/>
<keyword evidence="4" id="KW-0131">Cell cycle</keyword>
<comment type="similarity">
    <text evidence="1 5">Belongs to the cyclin family.</text>
</comment>
<evidence type="ECO:0000256" key="3">
    <source>
        <dbReference type="ARBA" id="ARBA00022618"/>
    </source>
</evidence>
<proteinExistence type="inferred from homology"/>
<protein>
    <submittedName>
        <fullName evidence="9">CDK5 and ABL1 enzyme substrate 2 isoform X1</fullName>
    </submittedName>
</protein>
<keyword evidence="2" id="KW-0597">Phosphoprotein</keyword>
<organism evidence="8 9">
    <name type="scientific">Ceratosolen solmsi marchali</name>
    <dbReference type="NCBI Taxonomy" id="326594"/>
    <lineage>
        <taxon>Eukaryota</taxon>
        <taxon>Metazoa</taxon>
        <taxon>Ecdysozoa</taxon>
        <taxon>Arthropoda</taxon>
        <taxon>Hexapoda</taxon>
        <taxon>Insecta</taxon>
        <taxon>Pterygota</taxon>
        <taxon>Neoptera</taxon>
        <taxon>Endopterygota</taxon>
        <taxon>Hymenoptera</taxon>
        <taxon>Apocrita</taxon>
        <taxon>Proctotrupomorpha</taxon>
        <taxon>Chalcidoidea</taxon>
        <taxon>Agaonidae</taxon>
        <taxon>Agaoninae</taxon>
        <taxon>Ceratosolen</taxon>
    </lineage>
</organism>
<gene>
    <name evidence="9" type="primary">LOC105369008</name>
</gene>
<dbReference type="InterPro" id="IPR012388">
    <property type="entry name" value="CABLES1/2"/>
</dbReference>
<evidence type="ECO:0000259" key="7">
    <source>
        <dbReference type="SMART" id="SM00385"/>
    </source>
</evidence>
<dbReference type="RefSeq" id="XP_011506536.1">
    <property type="nucleotide sequence ID" value="XM_011508234.1"/>
</dbReference>
<evidence type="ECO:0000256" key="2">
    <source>
        <dbReference type="ARBA" id="ARBA00022553"/>
    </source>
</evidence>
<dbReference type="GO" id="GO:0005829">
    <property type="term" value="C:cytosol"/>
    <property type="evidence" value="ECO:0007669"/>
    <property type="project" value="UniProtKB-ARBA"/>
</dbReference>
<dbReference type="SUPFAM" id="SSF47954">
    <property type="entry name" value="Cyclin-like"/>
    <property type="match status" value="1"/>
</dbReference>
<reference evidence="9" key="1">
    <citation type="submission" date="2025-08" db="UniProtKB">
        <authorList>
            <consortium name="RefSeq"/>
        </authorList>
    </citation>
    <scope>IDENTIFICATION</scope>
</reference>
<dbReference type="PANTHER" id="PTHR22896:SF0">
    <property type="entry name" value="CYCLIN N-TERMINAL DOMAIN-CONTAINING PROTEIN"/>
    <property type="match status" value="1"/>
</dbReference>
<evidence type="ECO:0000313" key="8">
    <source>
        <dbReference type="Proteomes" id="UP000695007"/>
    </source>
</evidence>
<keyword evidence="8" id="KW-1185">Reference proteome</keyword>
<feature type="compositionally biased region" description="Polar residues" evidence="6">
    <location>
        <begin position="86"/>
        <end position="106"/>
    </location>
</feature>
<evidence type="ECO:0000313" key="9">
    <source>
        <dbReference type="RefSeq" id="XP_011506536.1"/>
    </source>
</evidence>